<sequence>MVESDGPSVKEISYFTLFGIKMVREIFQVVSLCLWQMLKILVWIASQLLFNAYKKLSGPGAEFSQEARQDQTNLGKKEGPCH</sequence>
<comment type="caution">
    <text evidence="1">The sequence shown here is derived from an EMBL/GenBank/DDBJ whole genome shotgun (WGS) entry which is preliminary data.</text>
</comment>
<dbReference type="Proteomes" id="UP000886998">
    <property type="component" value="Unassembled WGS sequence"/>
</dbReference>
<evidence type="ECO:0000313" key="1">
    <source>
        <dbReference type="EMBL" id="GFY46061.1"/>
    </source>
</evidence>
<organism evidence="1 2">
    <name type="scientific">Trichonephila inaurata madagascariensis</name>
    <dbReference type="NCBI Taxonomy" id="2747483"/>
    <lineage>
        <taxon>Eukaryota</taxon>
        <taxon>Metazoa</taxon>
        <taxon>Ecdysozoa</taxon>
        <taxon>Arthropoda</taxon>
        <taxon>Chelicerata</taxon>
        <taxon>Arachnida</taxon>
        <taxon>Araneae</taxon>
        <taxon>Araneomorphae</taxon>
        <taxon>Entelegynae</taxon>
        <taxon>Araneoidea</taxon>
        <taxon>Nephilidae</taxon>
        <taxon>Trichonephila</taxon>
        <taxon>Trichonephila inaurata</taxon>
    </lineage>
</organism>
<name>A0A8X6X612_9ARAC</name>
<dbReference type="AlphaFoldDB" id="A0A8X6X612"/>
<keyword evidence="2" id="KW-1185">Reference proteome</keyword>
<gene>
    <name evidence="1" type="ORF">TNIN_18081</name>
</gene>
<dbReference type="EMBL" id="BMAV01005186">
    <property type="protein sequence ID" value="GFY46061.1"/>
    <property type="molecule type" value="Genomic_DNA"/>
</dbReference>
<evidence type="ECO:0000313" key="2">
    <source>
        <dbReference type="Proteomes" id="UP000886998"/>
    </source>
</evidence>
<reference evidence="1" key="1">
    <citation type="submission" date="2020-08" db="EMBL/GenBank/DDBJ databases">
        <title>Multicomponent nature underlies the extraordinary mechanical properties of spider dragline silk.</title>
        <authorList>
            <person name="Kono N."/>
            <person name="Nakamura H."/>
            <person name="Mori M."/>
            <person name="Yoshida Y."/>
            <person name="Ohtoshi R."/>
            <person name="Malay A.D."/>
            <person name="Moran D.A.P."/>
            <person name="Tomita M."/>
            <person name="Numata K."/>
            <person name="Arakawa K."/>
        </authorList>
    </citation>
    <scope>NUCLEOTIDE SEQUENCE</scope>
</reference>
<proteinExistence type="predicted"/>
<protein>
    <submittedName>
        <fullName evidence="1">Uncharacterized protein</fullName>
    </submittedName>
</protein>
<accession>A0A8X6X612</accession>